<evidence type="ECO:0000313" key="4">
    <source>
        <dbReference type="Proteomes" id="UP000367825"/>
    </source>
</evidence>
<feature type="region of interest" description="Disordered" evidence="2">
    <location>
        <begin position="117"/>
        <end position="153"/>
    </location>
</feature>
<dbReference type="EC" id="1.4.99.5" evidence="3"/>
<gene>
    <name evidence="3" type="primary">hcnA_2</name>
    <name evidence="3" type="ORF">PNO31109_02470</name>
</gene>
<keyword evidence="4" id="KW-1185">Reference proteome</keyword>
<dbReference type="GO" id="GO:0051536">
    <property type="term" value="F:iron-sulfur cluster binding"/>
    <property type="evidence" value="ECO:0007669"/>
    <property type="project" value="InterPro"/>
</dbReference>
<dbReference type="SUPFAM" id="SSF54292">
    <property type="entry name" value="2Fe-2S ferredoxin-like"/>
    <property type="match status" value="1"/>
</dbReference>
<organism evidence="3 4">
    <name type="scientific">Pandoraea nosoerga</name>
    <dbReference type="NCBI Taxonomy" id="2508296"/>
    <lineage>
        <taxon>Bacteria</taxon>
        <taxon>Pseudomonadati</taxon>
        <taxon>Pseudomonadota</taxon>
        <taxon>Betaproteobacteria</taxon>
        <taxon>Burkholderiales</taxon>
        <taxon>Burkholderiaceae</taxon>
        <taxon>Pandoraea</taxon>
    </lineage>
</organism>
<sequence length="153" mass="15816">MSRLTRTPQDPSAQGRPQLARLAETSRAPLTFYLDGVPVQALAGDTLLTAILTHQRHVRVSEFSGAPRAGFCLIGACQDCWVRCESAPMPGGQAQLARLRACSTLVQPGMRIVTQAAETAPSAGPAESTAAAGPDAFVDASTPATPTPGAPHA</sequence>
<protein>
    <submittedName>
        <fullName evidence="3">Hydrogen cyanide synthase subunit HcnA</fullName>
        <ecNumber evidence="3">1.4.99.5</ecNumber>
    </submittedName>
</protein>
<dbReference type="Gene3D" id="3.10.20.440">
    <property type="entry name" value="2Fe-2S iron-sulphur cluster binding domain, sarcosine oxidase, alpha subunit, N-terminal domain"/>
    <property type="match status" value="1"/>
</dbReference>
<evidence type="ECO:0000256" key="2">
    <source>
        <dbReference type="SAM" id="MobiDB-lite"/>
    </source>
</evidence>
<dbReference type="RefSeq" id="WP_150555805.1">
    <property type="nucleotide sequence ID" value="NZ_CABPSC010000008.1"/>
</dbReference>
<evidence type="ECO:0000313" key="3">
    <source>
        <dbReference type="EMBL" id="VVE07828.1"/>
    </source>
</evidence>
<dbReference type="Pfam" id="PF13510">
    <property type="entry name" value="Fer2_4"/>
    <property type="match status" value="1"/>
</dbReference>
<keyword evidence="1 3" id="KW-0560">Oxidoreductase</keyword>
<name>A0A5E4V6G7_9BURK</name>
<proteinExistence type="predicted"/>
<accession>A0A5E4V6G7</accession>
<reference evidence="3 4" key="1">
    <citation type="submission" date="2019-08" db="EMBL/GenBank/DDBJ databases">
        <authorList>
            <person name="Peeters C."/>
        </authorList>
    </citation>
    <scope>NUCLEOTIDE SEQUENCE [LARGE SCALE GENOMIC DNA]</scope>
    <source>
        <strain evidence="3 4">LMG 31109</strain>
    </source>
</reference>
<dbReference type="OrthoDB" id="573392at2"/>
<dbReference type="GO" id="GO:0050622">
    <property type="term" value="F:glycine dehydrogenase (cyanide-forming) activity"/>
    <property type="evidence" value="ECO:0007669"/>
    <property type="project" value="UniProtKB-EC"/>
</dbReference>
<dbReference type="Proteomes" id="UP000367825">
    <property type="component" value="Unassembled WGS sequence"/>
</dbReference>
<dbReference type="EMBL" id="CABPSC010000008">
    <property type="protein sequence ID" value="VVE07828.1"/>
    <property type="molecule type" value="Genomic_DNA"/>
</dbReference>
<dbReference type="AlphaFoldDB" id="A0A5E4V6G7"/>
<dbReference type="InterPro" id="IPR036010">
    <property type="entry name" value="2Fe-2S_ferredoxin-like_sf"/>
</dbReference>
<dbReference type="InterPro" id="IPR042204">
    <property type="entry name" value="2Fe-2S-bd_N"/>
</dbReference>
<evidence type="ECO:0000256" key="1">
    <source>
        <dbReference type="ARBA" id="ARBA00023002"/>
    </source>
</evidence>